<feature type="non-terminal residue" evidence="1">
    <location>
        <position position="1"/>
    </location>
</feature>
<dbReference type="AlphaFoldDB" id="A0A6L2NYE8"/>
<reference evidence="1" key="1">
    <citation type="journal article" date="2019" name="Sci. Rep.">
        <title>Draft genome of Tanacetum cinerariifolium, the natural source of mosquito coil.</title>
        <authorList>
            <person name="Yamashiro T."/>
            <person name="Shiraishi A."/>
            <person name="Satake H."/>
            <person name="Nakayama K."/>
        </authorList>
    </citation>
    <scope>NUCLEOTIDE SEQUENCE</scope>
</reference>
<gene>
    <name evidence="1" type="ORF">Tci_061582</name>
</gene>
<proteinExistence type="predicted"/>
<protein>
    <recommendedName>
        <fullName evidence="2">Retrovirus-related Pol polyprotein from transposon TNT 1-94</fullName>
    </recommendedName>
</protein>
<accession>A0A6L2NYE8</accession>
<evidence type="ECO:0008006" key="2">
    <source>
        <dbReference type="Google" id="ProtNLM"/>
    </source>
</evidence>
<sequence>ALNNALAPSEERLNIERCNARIAFRKPLKEETYQVTLEALKISLCYLVFVITAKVPKIYMHQFWNTIKNIGKTDGYNFKLDKKKCRVNTKVFCEILQIYPRLPNQDFMELPLEEDLLTFIKELGYFGKCYMLSTIQTDQMHQPWRTFTAIINKCISRKTTGLDRLRES</sequence>
<dbReference type="EMBL" id="BKCJ010010000">
    <property type="protein sequence ID" value="GEU89604.1"/>
    <property type="molecule type" value="Genomic_DNA"/>
</dbReference>
<organism evidence="1">
    <name type="scientific">Tanacetum cinerariifolium</name>
    <name type="common">Dalmatian daisy</name>
    <name type="synonym">Chrysanthemum cinerariifolium</name>
    <dbReference type="NCBI Taxonomy" id="118510"/>
    <lineage>
        <taxon>Eukaryota</taxon>
        <taxon>Viridiplantae</taxon>
        <taxon>Streptophyta</taxon>
        <taxon>Embryophyta</taxon>
        <taxon>Tracheophyta</taxon>
        <taxon>Spermatophyta</taxon>
        <taxon>Magnoliopsida</taxon>
        <taxon>eudicotyledons</taxon>
        <taxon>Gunneridae</taxon>
        <taxon>Pentapetalae</taxon>
        <taxon>asterids</taxon>
        <taxon>campanulids</taxon>
        <taxon>Asterales</taxon>
        <taxon>Asteraceae</taxon>
        <taxon>Asteroideae</taxon>
        <taxon>Anthemideae</taxon>
        <taxon>Anthemidinae</taxon>
        <taxon>Tanacetum</taxon>
    </lineage>
</organism>
<evidence type="ECO:0000313" key="1">
    <source>
        <dbReference type="EMBL" id="GEU89604.1"/>
    </source>
</evidence>
<comment type="caution">
    <text evidence="1">The sequence shown here is derived from an EMBL/GenBank/DDBJ whole genome shotgun (WGS) entry which is preliminary data.</text>
</comment>
<name>A0A6L2NYE8_TANCI</name>